<feature type="region of interest" description="Disordered" evidence="1">
    <location>
        <begin position="215"/>
        <end position="251"/>
    </location>
</feature>
<feature type="region of interest" description="Disordered" evidence="1">
    <location>
        <begin position="302"/>
        <end position="324"/>
    </location>
</feature>
<protein>
    <submittedName>
        <fullName evidence="3">Uncharacterized protein LOC108495845</fullName>
    </submittedName>
</protein>
<dbReference type="AlphaFoldDB" id="A0A6J0H168"/>
<evidence type="ECO:0000313" key="3">
    <source>
        <dbReference type="RefSeq" id="XP_017667454.1"/>
    </source>
</evidence>
<reference evidence="3" key="1">
    <citation type="submission" date="2025-08" db="UniProtKB">
        <authorList>
            <consortium name="RefSeq"/>
        </authorList>
    </citation>
    <scope>IDENTIFICATION</scope>
</reference>
<dbReference type="GeneID" id="108495845"/>
<proteinExistence type="predicted"/>
<organism evidence="2 3">
    <name type="scientific">Lepidothrix coronata</name>
    <name type="common">blue-crowned manakin</name>
    <dbReference type="NCBI Taxonomy" id="321398"/>
    <lineage>
        <taxon>Eukaryota</taxon>
        <taxon>Metazoa</taxon>
        <taxon>Chordata</taxon>
        <taxon>Craniata</taxon>
        <taxon>Vertebrata</taxon>
        <taxon>Euteleostomi</taxon>
        <taxon>Archelosauria</taxon>
        <taxon>Archosauria</taxon>
        <taxon>Dinosauria</taxon>
        <taxon>Saurischia</taxon>
        <taxon>Theropoda</taxon>
        <taxon>Coelurosauria</taxon>
        <taxon>Aves</taxon>
        <taxon>Neognathae</taxon>
        <taxon>Neoaves</taxon>
        <taxon>Telluraves</taxon>
        <taxon>Australaves</taxon>
        <taxon>Passeriformes</taxon>
        <taxon>Pipridae</taxon>
        <taxon>Lepidothrix</taxon>
    </lineage>
</organism>
<dbReference type="Proteomes" id="UP000504624">
    <property type="component" value="Unplaced"/>
</dbReference>
<feature type="compositionally biased region" description="Basic and acidic residues" evidence="1">
    <location>
        <begin position="159"/>
        <end position="168"/>
    </location>
</feature>
<feature type="compositionally biased region" description="Polar residues" evidence="1">
    <location>
        <begin position="91"/>
        <end position="101"/>
    </location>
</feature>
<feature type="compositionally biased region" description="Basic residues" evidence="1">
    <location>
        <begin position="146"/>
        <end position="158"/>
    </location>
</feature>
<accession>A0A6J0H168</accession>
<sequence>MGTRDLQPKRLVRGSGKRRSSSASREAQPRQRSEWPCRGSAVRPRAPATGPGTSGDRWRGRGQGEAERWHRPRAAPRPHPLPSAPRARPPNTVNLLTTGRGTSKPGHFNIGAARETEGTLEDTGTLDGNRRSWLRRDLRLRAGGPRARRPPRTQHVRQRKQEEKEEKGGKVVFIESLVLRGGEGRARPAGSHLGSAGVGHGGAAEGRGGFLPPCQPSPLSQRRESAAGALACGSSSSSITPSGAHRGGTRLLNSCRCSRSAKLFNASGAGRARAAARAPHGCPAPRDGARNKNMAWECAAGDAGYEGSTQARQPKKTPRPSSMQ</sequence>
<keyword evidence="2" id="KW-1185">Reference proteome</keyword>
<feature type="compositionally biased region" description="Basic and acidic residues" evidence="1">
    <location>
        <begin position="128"/>
        <end position="140"/>
    </location>
</feature>
<gene>
    <name evidence="3" type="primary">LOC108495845</name>
</gene>
<feature type="compositionally biased region" description="Basic residues" evidence="1">
    <location>
        <begin position="10"/>
        <end position="20"/>
    </location>
</feature>
<feature type="region of interest" description="Disordered" evidence="1">
    <location>
        <begin position="1"/>
        <end position="168"/>
    </location>
</feature>
<evidence type="ECO:0000313" key="2">
    <source>
        <dbReference type="Proteomes" id="UP000504624"/>
    </source>
</evidence>
<feature type="compositionally biased region" description="Basic and acidic residues" evidence="1">
    <location>
        <begin position="56"/>
        <end position="69"/>
    </location>
</feature>
<dbReference type="RefSeq" id="XP_017667454.1">
    <property type="nucleotide sequence ID" value="XM_017811965.1"/>
</dbReference>
<evidence type="ECO:0000256" key="1">
    <source>
        <dbReference type="SAM" id="MobiDB-lite"/>
    </source>
</evidence>
<name>A0A6J0H168_9PASS</name>
<feature type="compositionally biased region" description="Low complexity" evidence="1">
    <location>
        <begin position="226"/>
        <end position="238"/>
    </location>
</feature>